<dbReference type="NCBIfam" id="TIGR02032">
    <property type="entry name" value="GG-red-SF"/>
    <property type="match status" value="1"/>
</dbReference>
<keyword evidence="3" id="KW-1185">Reference proteome</keyword>
<accession>A0A929F9A3</accession>
<evidence type="ECO:0000313" key="3">
    <source>
        <dbReference type="Proteomes" id="UP000615026"/>
    </source>
</evidence>
<dbReference type="Pfam" id="PF01494">
    <property type="entry name" value="FAD_binding_3"/>
    <property type="match status" value="1"/>
</dbReference>
<dbReference type="PANTHER" id="PTHR42685:SF22">
    <property type="entry name" value="CONDITIONED MEDIUM FACTOR RECEPTOR 1"/>
    <property type="match status" value="1"/>
</dbReference>
<evidence type="ECO:0000313" key="2">
    <source>
        <dbReference type="EMBL" id="MBE9067762.1"/>
    </source>
</evidence>
<gene>
    <name evidence="2" type="ORF">IQ260_13980</name>
</gene>
<proteinExistence type="predicted"/>
<evidence type="ECO:0000259" key="1">
    <source>
        <dbReference type="Pfam" id="PF01494"/>
    </source>
</evidence>
<feature type="domain" description="FAD-binding" evidence="1">
    <location>
        <begin position="3"/>
        <end position="170"/>
    </location>
</feature>
<dbReference type="EMBL" id="JADEXP010000117">
    <property type="protein sequence ID" value="MBE9067762.1"/>
    <property type="molecule type" value="Genomic_DNA"/>
</dbReference>
<organism evidence="2 3">
    <name type="scientific">Leptolyngbya cf. ectocarpi LEGE 11479</name>
    <dbReference type="NCBI Taxonomy" id="1828722"/>
    <lineage>
        <taxon>Bacteria</taxon>
        <taxon>Bacillati</taxon>
        <taxon>Cyanobacteriota</taxon>
        <taxon>Cyanophyceae</taxon>
        <taxon>Leptolyngbyales</taxon>
        <taxon>Leptolyngbyaceae</taxon>
        <taxon>Leptolyngbya group</taxon>
        <taxon>Leptolyngbya</taxon>
    </lineage>
</organism>
<protein>
    <submittedName>
        <fullName evidence="2">Geranylgeranyl reductase family protein</fullName>
    </submittedName>
</protein>
<reference evidence="2" key="1">
    <citation type="submission" date="2020-10" db="EMBL/GenBank/DDBJ databases">
        <authorList>
            <person name="Castelo-Branco R."/>
            <person name="Eusebio N."/>
            <person name="Adriana R."/>
            <person name="Vieira A."/>
            <person name="Brugerolle De Fraissinette N."/>
            <person name="Rezende De Castro R."/>
            <person name="Schneider M.P."/>
            <person name="Vasconcelos V."/>
            <person name="Leao P.N."/>
        </authorList>
    </citation>
    <scope>NUCLEOTIDE SEQUENCE</scope>
    <source>
        <strain evidence="2">LEGE 11479</strain>
    </source>
</reference>
<dbReference type="Gene3D" id="3.50.50.60">
    <property type="entry name" value="FAD/NAD(P)-binding domain"/>
    <property type="match status" value="1"/>
</dbReference>
<dbReference type="AlphaFoldDB" id="A0A929F9A3"/>
<dbReference type="GO" id="GO:0016628">
    <property type="term" value="F:oxidoreductase activity, acting on the CH-CH group of donors, NAD or NADP as acceptor"/>
    <property type="evidence" value="ECO:0007669"/>
    <property type="project" value="InterPro"/>
</dbReference>
<dbReference type="RefSeq" id="WP_193993721.1">
    <property type="nucleotide sequence ID" value="NZ_JADEXP010000117.1"/>
</dbReference>
<dbReference type="InterPro" id="IPR050407">
    <property type="entry name" value="Geranylgeranyl_reductase"/>
</dbReference>
<dbReference type="GO" id="GO:0071949">
    <property type="term" value="F:FAD binding"/>
    <property type="evidence" value="ECO:0007669"/>
    <property type="project" value="InterPro"/>
</dbReference>
<dbReference type="InterPro" id="IPR011777">
    <property type="entry name" value="Geranylgeranyl_Rdtase_fam"/>
</dbReference>
<dbReference type="PRINTS" id="PR00420">
    <property type="entry name" value="RNGMNOXGNASE"/>
</dbReference>
<dbReference type="SUPFAM" id="SSF51905">
    <property type="entry name" value="FAD/NAD(P)-binding domain"/>
    <property type="match status" value="1"/>
</dbReference>
<dbReference type="InterPro" id="IPR036188">
    <property type="entry name" value="FAD/NAD-bd_sf"/>
</dbReference>
<dbReference type="InterPro" id="IPR002938">
    <property type="entry name" value="FAD-bd"/>
</dbReference>
<name>A0A929F9A3_LEPEC</name>
<dbReference type="Proteomes" id="UP000615026">
    <property type="component" value="Unassembled WGS sequence"/>
</dbReference>
<dbReference type="PANTHER" id="PTHR42685">
    <property type="entry name" value="GERANYLGERANYL DIPHOSPHATE REDUCTASE"/>
    <property type="match status" value="1"/>
</dbReference>
<comment type="caution">
    <text evidence="2">The sequence shown here is derived from an EMBL/GenBank/DDBJ whole genome shotgun (WGS) entry which is preliminary data.</text>
</comment>
<sequence length="377" mass="41754">MFDCIVVGAGPAGSTTAYQLARQGHSVLLVEKHALPRYKPCTGAIAPSIAAWLDFDITPAIDQKLRRIRYTWQMEDPIEANLETEEPMWIVRRDTFDHYLVKQALKAGVTLNDSTPVLGIAFKDNAWIVETEHGTQVCRYLVAADGADGPMAQWLGFKPEKVRQSYVLEIDLPEPVANPTMAFEFGLVKQGCLWNFPKHQRHSLGITRFLGSTLKHPEQSLAAYAQQELGSSFESGQLYAHGLKLWNGNRPLHTQQALLVGEAAALVDPMTAEGIRPAIFSGIKAAAAIDNALKGDKQALAHYSQTIHTEWGNDIQWSQRIASVFFRVPKIGYRVGIKRPTATKRLGQLLAGEIRYADLANRVIKRLSGSFLPGKET</sequence>